<sequence length="211" mass="24966">MFVSTNRNFKQFIICCFLSLSFGLFAQVDSLQQAYIEKGIEQWQDGLMALSNGEKYYGQIRFEIKSGTLSEHIEFRKNTNDFSQIFMAETCDAIQWGDFELISLPKDFKKPLDKMFYLNMYLGSTIQVFFEPKFTKSSKPESLRFLVYKEGIYTSVTKAKFKRTLYNLFGDSALWRDKTNDKDWFKFSNMYEVAKFYDSNIVFVNTRFEDE</sequence>
<dbReference type="AlphaFoldDB" id="A0A5S3PYS3"/>
<organism evidence="2 3">
    <name type="scientific">Maribacter algarum</name>
    <name type="common">ex Zhang et al. 2020</name>
    <dbReference type="NCBI Taxonomy" id="2578118"/>
    <lineage>
        <taxon>Bacteria</taxon>
        <taxon>Pseudomonadati</taxon>
        <taxon>Bacteroidota</taxon>
        <taxon>Flavobacteriia</taxon>
        <taxon>Flavobacteriales</taxon>
        <taxon>Flavobacteriaceae</taxon>
        <taxon>Maribacter</taxon>
    </lineage>
</organism>
<reference evidence="2 3" key="1">
    <citation type="submission" date="2019-05" db="EMBL/GenBank/DDBJ databases">
        <authorList>
            <person name="Zhang J.-Y."/>
            <person name="Feg X."/>
            <person name="Du Z.-J."/>
        </authorList>
    </citation>
    <scope>NUCLEOTIDE SEQUENCE [LARGE SCALE GENOMIC DNA]</scope>
    <source>
        <strain evidence="2 3">RZ26</strain>
    </source>
</reference>
<evidence type="ECO:0000256" key="1">
    <source>
        <dbReference type="SAM" id="SignalP"/>
    </source>
</evidence>
<gene>
    <name evidence="2" type="ORF">FEE95_03230</name>
</gene>
<evidence type="ECO:0000313" key="3">
    <source>
        <dbReference type="Proteomes" id="UP000310314"/>
    </source>
</evidence>
<proteinExistence type="predicted"/>
<accession>A0A5S3PYS3</accession>
<dbReference type="Proteomes" id="UP000310314">
    <property type="component" value="Unassembled WGS sequence"/>
</dbReference>
<feature type="chain" id="PRO_5024440393" evidence="1">
    <location>
        <begin position="27"/>
        <end position="211"/>
    </location>
</feature>
<keyword evidence="3" id="KW-1185">Reference proteome</keyword>
<dbReference type="RefSeq" id="WP_138656389.1">
    <property type="nucleotide sequence ID" value="NZ_VATY01000001.1"/>
</dbReference>
<protein>
    <submittedName>
        <fullName evidence="2">Uncharacterized protein</fullName>
    </submittedName>
</protein>
<dbReference type="EMBL" id="VATY01000001">
    <property type="protein sequence ID" value="TMM58457.1"/>
    <property type="molecule type" value="Genomic_DNA"/>
</dbReference>
<keyword evidence="1" id="KW-0732">Signal</keyword>
<evidence type="ECO:0000313" key="2">
    <source>
        <dbReference type="EMBL" id="TMM58457.1"/>
    </source>
</evidence>
<name>A0A5S3PYS3_9FLAO</name>
<comment type="caution">
    <text evidence="2">The sequence shown here is derived from an EMBL/GenBank/DDBJ whole genome shotgun (WGS) entry which is preliminary data.</text>
</comment>
<feature type="signal peptide" evidence="1">
    <location>
        <begin position="1"/>
        <end position="26"/>
    </location>
</feature>